<evidence type="ECO:0000313" key="5">
    <source>
        <dbReference type="Proteomes" id="UP000321562"/>
    </source>
</evidence>
<dbReference type="PANTHER" id="PTHR43156:SF2">
    <property type="entry name" value="STAGE II SPORULATION PROTEIN E"/>
    <property type="match status" value="1"/>
</dbReference>
<keyword evidence="1" id="KW-0378">Hydrolase</keyword>
<keyword evidence="5" id="KW-1185">Reference proteome</keyword>
<dbReference type="PROSITE" id="PS50110">
    <property type="entry name" value="RESPONSE_REGULATORY"/>
    <property type="match status" value="1"/>
</dbReference>
<dbReference type="Proteomes" id="UP000321562">
    <property type="component" value="Unassembled WGS sequence"/>
</dbReference>
<dbReference type="Gene3D" id="3.60.40.10">
    <property type="entry name" value="PPM-type phosphatase domain"/>
    <property type="match status" value="1"/>
</dbReference>
<keyword evidence="2" id="KW-0597">Phosphoprotein</keyword>
<gene>
    <name evidence="4" type="ORF">FQV27_16005</name>
</gene>
<name>A0A5C6RWW2_9RHOB</name>
<dbReference type="SMART" id="SM00448">
    <property type="entry name" value="REC"/>
    <property type="match status" value="1"/>
</dbReference>
<dbReference type="OrthoDB" id="9811749at2"/>
<sequence>MPTGIRPSRPASTSVARRRMVLVVDESRAQRAMLRIHLTRAGYEVNEATNGDDALAFCTSRRPDVVLSDWVMAGMTGPELCQKLRNGATDGYVYFILLSSKDQPADIAFGLESGADDFLTKPTSAAELLARLRAGERILLLQDESRKVNARLTETLEALRKAQVAMDRDLNEARRLQQGLIGERHTQFGDFSVSNLLRPAGHVGGDLTGSFAINAQRFGVFAIDVSGHGVAAALMTARLATQLSASLDQNAALFIDEYGLYDSRPPAVLARYLNHQMLSDLRVDTYFTMVYAVIDQQSGEVRLVQAGHPHPMVQRASGEVELVGNGGFPIGVIENARYEEITLTLNPGDKLVIASDGIWDATNPSGQMLGTDGLSAIMQTNRMSEGLGLMEAMVWSVLRFSGGQQEDDISALLIERKAAP</sequence>
<dbReference type="PANTHER" id="PTHR43156">
    <property type="entry name" value="STAGE II SPORULATION PROTEIN E-RELATED"/>
    <property type="match status" value="1"/>
</dbReference>
<evidence type="ECO:0000256" key="2">
    <source>
        <dbReference type="PROSITE-ProRule" id="PRU00169"/>
    </source>
</evidence>
<dbReference type="InterPro" id="IPR001932">
    <property type="entry name" value="PPM-type_phosphatase-like_dom"/>
</dbReference>
<dbReference type="SUPFAM" id="SSF52172">
    <property type="entry name" value="CheY-like"/>
    <property type="match status" value="1"/>
</dbReference>
<dbReference type="AlphaFoldDB" id="A0A5C6RWW2"/>
<dbReference type="Pfam" id="PF00072">
    <property type="entry name" value="Response_reg"/>
    <property type="match status" value="1"/>
</dbReference>
<dbReference type="InterPro" id="IPR011006">
    <property type="entry name" value="CheY-like_superfamily"/>
</dbReference>
<evidence type="ECO:0000256" key="1">
    <source>
        <dbReference type="ARBA" id="ARBA00022801"/>
    </source>
</evidence>
<proteinExistence type="predicted"/>
<dbReference type="Gene3D" id="3.40.50.2300">
    <property type="match status" value="1"/>
</dbReference>
<reference evidence="4 5" key="1">
    <citation type="submission" date="2019-08" db="EMBL/GenBank/DDBJ databases">
        <authorList>
            <person name="Ye J."/>
        </authorList>
    </citation>
    <scope>NUCLEOTIDE SEQUENCE [LARGE SCALE GENOMIC DNA]</scope>
    <source>
        <strain evidence="4 5">TK008</strain>
    </source>
</reference>
<dbReference type="SUPFAM" id="SSF81606">
    <property type="entry name" value="PP2C-like"/>
    <property type="match status" value="1"/>
</dbReference>
<dbReference type="GO" id="GO:0016791">
    <property type="term" value="F:phosphatase activity"/>
    <property type="evidence" value="ECO:0007669"/>
    <property type="project" value="TreeGrafter"/>
</dbReference>
<dbReference type="InterPro" id="IPR001789">
    <property type="entry name" value="Sig_transdc_resp-reg_receiver"/>
</dbReference>
<comment type="caution">
    <text evidence="4">The sequence shown here is derived from an EMBL/GenBank/DDBJ whole genome shotgun (WGS) entry which is preliminary data.</text>
</comment>
<protein>
    <submittedName>
        <fullName evidence="4">Fused response regulator/phosphatase</fullName>
    </submittedName>
</protein>
<accession>A0A5C6RWW2</accession>
<evidence type="ECO:0000259" key="3">
    <source>
        <dbReference type="PROSITE" id="PS50110"/>
    </source>
</evidence>
<dbReference type="GO" id="GO:0000160">
    <property type="term" value="P:phosphorelay signal transduction system"/>
    <property type="evidence" value="ECO:0007669"/>
    <property type="project" value="InterPro"/>
</dbReference>
<dbReference type="InterPro" id="IPR036457">
    <property type="entry name" value="PPM-type-like_dom_sf"/>
</dbReference>
<dbReference type="SMART" id="SM00331">
    <property type="entry name" value="PP2C_SIG"/>
    <property type="match status" value="1"/>
</dbReference>
<feature type="modified residue" description="4-aspartylphosphate" evidence="2">
    <location>
        <position position="69"/>
    </location>
</feature>
<evidence type="ECO:0000313" key="4">
    <source>
        <dbReference type="EMBL" id="TXB66475.1"/>
    </source>
</evidence>
<dbReference type="Pfam" id="PF07228">
    <property type="entry name" value="SpoIIE"/>
    <property type="match status" value="1"/>
</dbReference>
<dbReference type="InterPro" id="IPR052016">
    <property type="entry name" value="Bact_Sigma-Reg"/>
</dbReference>
<organism evidence="4 5">
    <name type="scientific">Paracoccus aurantiacus</name>
    <dbReference type="NCBI Taxonomy" id="2599412"/>
    <lineage>
        <taxon>Bacteria</taxon>
        <taxon>Pseudomonadati</taxon>
        <taxon>Pseudomonadota</taxon>
        <taxon>Alphaproteobacteria</taxon>
        <taxon>Rhodobacterales</taxon>
        <taxon>Paracoccaceae</taxon>
        <taxon>Paracoccus</taxon>
    </lineage>
</organism>
<dbReference type="EMBL" id="VOPL01000008">
    <property type="protein sequence ID" value="TXB66475.1"/>
    <property type="molecule type" value="Genomic_DNA"/>
</dbReference>
<feature type="domain" description="Response regulatory" evidence="3">
    <location>
        <begin position="20"/>
        <end position="136"/>
    </location>
</feature>